<dbReference type="Proteomes" id="UP000179034">
    <property type="component" value="Unassembled WGS sequence"/>
</dbReference>
<dbReference type="AlphaFoldDB" id="A0A1F5YA60"/>
<evidence type="ECO:0000313" key="2">
    <source>
        <dbReference type="EMBL" id="OGF96922.1"/>
    </source>
</evidence>
<keyword evidence="1" id="KW-1133">Transmembrane helix</keyword>
<feature type="transmembrane region" description="Helical" evidence="1">
    <location>
        <begin position="38"/>
        <end position="56"/>
    </location>
</feature>
<evidence type="ECO:0000256" key="1">
    <source>
        <dbReference type="SAM" id="Phobius"/>
    </source>
</evidence>
<accession>A0A1F5YA60</accession>
<dbReference type="EMBL" id="MFIW01000103">
    <property type="protein sequence ID" value="OGF96922.1"/>
    <property type="molecule type" value="Genomic_DNA"/>
</dbReference>
<name>A0A1F5YA60_9BACT</name>
<reference evidence="2 3" key="1">
    <citation type="journal article" date="2016" name="Nat. Commun.">
        <title>Thousands of microbial genomes shed light on interconnected biogeochemical processes in an aquifer system.</title>
        <authorList>
            <person name="Anantharaman K."/>
            <person name="Brown C.T."/>
            <person name="Hug L.A."/>
            <person name="Sharon I."/>
            <person name="Castelle C.J."/>
            <person name="Probst A.J."/>
            <person name="Thomas B.C."/>
            <person name="Singh A."/>
            <person name="Wilkins M.J."/>
            <person name="Karaoz U."/>
            <person name="Brodie E.L."/>
            <person name="Williams K.H."/>
            <person name="Hubbard S.S."/>
            <person name="Banfield J.F."/>
        </authorList>
    </citation>
    <scope>NUCLEOTIDE SEQUENCE [LARGE SCALE GENOMIC DNA]</scope>
</reference>
<evidence type="ECO:0000313" key="3">
    <source>
        <dbReference type="Proteomes" id="UP000179034"/>
    </source>
</evidence>
<organism evidence="2 3">
    <name type="scientific">Candidatus Glassbacteria bacterium RBG_16_58_8</name>
    <dbReference type="NCBI Taxonomy" id="1817866"/>
    <lineage>
        <taxon>Bacteria</taxon>
        <taxon>Candidatus Glassiibacteriota</taxon>
    </lineage>
</organism>
<keyword evidence="1" id="KW-0812">Transmembrane</keyword>
<proteinExistence type="predicted"/>
<gene>
    <name evidence="2" type="ORF">A2Z06_03310</name>
</gene>
<protein>
    <submittedName>
        <fullName evidence="2">Uncharacterized protein</fullName>
    </submittedName>
</protein>
<sequence>MREGGADYPRGDIGGVGETNLYITNELEGSLQDGKIPWMRYLVAYILLIMVATRKYRPFYDRYAPQ</sequence>
<comment type="caution">
    <text evidence="2">The sequence shown here is derived from an EMBL/GenBank/DDBJ whole genome shotgun (WGS) entry which is preliminary data.</text>
</comment>
<keyword evidence="1" id="KW-0472">Membrane</keyword>